<evidence type="ECO:0000313" key="2">
    <source>
        <dbReference type="EMBL" id="KIK42241.1"/>
    </source>
</evidence>
<gene>
    <name evidence="2" type="ORF">CY34DRAFT_805144</name>
</gene>
<proteinExistence type="predicted"/>
<feature type="region of interest" description="Disordered" evidence="1">
    <location>
        <begin position="292"/>
        <end position="316"/>
    </location>
</feature>
<accession>A0A0D0AK43</accession>
<reference evidence="3" key="2">
    <citation type="submission" date="2015-01" db="EMBL/GenBank/DDBJ databases">
        <title>Evolutionary Origins and Diversification of the Mycorrhizal Mutualists.</title>
        <authorList>
            <consortium name="DOE Joint Genome Institute"/>
            <consortium name="Mycorrhizal Genomics Consortium"/>
            <person name="Kohler A."/>
            <person name="Kuo A."/>
            <person name="Nagy L.G."/>
            <person name="Floudas D."/>
            <person name="Copeland A."/>
            <person name="Barry K.W."/>
            <person name="Cichocki N."/>
            <person name="Veneault-Fourrey C."/>
            <person name="LaButti K."/>
            <person name="Lindquist E.A."/>
            <person name="Lipzen A."/>
            <person name="Lundell T."/>
            <person name="Morin E."/>
            <person name="Murat C."/>
            <person name="Riley R."/>
            <person name="Ohm R."/>
            <person name="Sun H."/>
            <person name="Tunlid A."/>
            <person name="Henrissat B."/>
            <person name="Grigoriev I.V."/>
            <person name="Hibbett D.S."/>
            <person name="Martin F."/>
        </authorList>
    </citation>
    <scope>NUCLEOTIDE SEQUENCE [LARGE SCALE GENOMIC DNA]</scope>
    <source>
        <strain evidence="3">UH-Slu-Lm8-n1</strain>
    </source>
</reference>
<protein>
    <submittedName>
        <fullName evidence="2">Uncharacterized protein</fullName>
    </submittedName>
</protein>
<feature type="region of interest" description="Disordered" evidence="1">
    <location>
        <begin position="78"/>
        <end position="144"/>
    </location>
</feature>
<dbReference type="STRING" id="930992.A0A0D0AK43"/>
<dbReference type="OrthoDB" id="2669864at2759"/>
<keyword evidence="3" id="KW-1185">Reference proteome</keyword>
<feature type="compositionally biased region" description="Basic residues" evidence="1">
    <location>
        <begin position="39"/>
        <end position="49"/>
    </location>
</feature>
<organism evidence="2 3">
    <name type="scientific">Suillus luteus UH-Slu-Lm8-n1</name>
    <dbReference type="NCBI Taxonomy" id="930992"/>
    <lineage>
        <taxon>Eukaryota</taxon>
        <taxon>Fungi</taxon>
        <taxon>Dikarya</taxon>
        <taxon>Basidiomycota</taxon>
        <taxon>Agaricomycotina</taxon>
        <taxon>Agaricomycetes</taxon>
        <taxon>Agaricomycetidae</taxon>
        <taxon>Boletales</taxon>
        <taxon>Suillineae</taxon>
        <taxon>Suillaceae</taxon>
        <taxon>Suillus</taxon>
    </lineage>
</organism>
<evidence type="ECO:0000256" key="1">
    <source>
        <dbReference type="SAM" id="MobiDB-lite"/>
    </source>
</evidence>
<feature type="region of interest" description="Disordered" evidence="1">
    <location>
        <begin position="32"/>
        <end position="63"/>
    </location>
</feature>
<dbReference type="InParanoid" id="A0A0D0AK43"/>
<reference evidence="2 3" key="1">
    <citation type="submission" date="2014-04" db="EMBL/GenBank/DDBJ databases">
        <authorList>
            <consortium name="DOE Joint Genome Institute"/>
            <person name="Kuo A."/>
            <person name="Ruytinx J."/>
            <person name="Rineau F."/>
            <person name="Colpaert J."/>
            <person name="Kohler A."/>
            <person name="Nagy L.G."/>
            <person name="Floudas D."/>
            <person name="Copeland A."/>
            <person name="Barry K.W."/>
            <person name="Cichocki N."/>
            <person name="Veneault-Fourrey C."/>
            <person name="LaButti K."/>
            <person name="Lindquist E.A."/>
            <person name="Lipzen A."/>
            <person name="Lundell T."/>
            <person name="Morin E."/>
            <person name="Murat C."/>
            <person name="Sun H."/>
            <person name="Tunlid A."/>
            <person name="Henrissat B."/>
            <person name="Grigoriev I.V."/>
            <person name="Hibbett D.S."/>
            <person name="Martin F."/>
            <person name="Nordberg H.P."/>
            <person name="Cantor M.N."/>
            <person name="Hua S.X."/>
        </authorList>
    </citation>
    <scope>NUCLEOTIDE SEQUENCE [LARGE SCALE GENOMIC DNA]</scope>
    <source>
        <strain evidence="2 3">UH-Slu-Lm8-n1</strain>
    </source>
</reference>
<dbReference type="AlphaFoldDB" id="A0A0D0AK43"/>
<name>A0A0D0AK43_9AGAM</name>
<feature type="compositionally biased region" description="Basic and acidic residues" evidence="1">
    <location>
        <begin position="129"/>
        <end position="144"/>
    </location>
</feature>
<dbReference type="EMBL" id="KN835244">
    <property type="protein sequence ID" value="KIK42241.1"/>
    <property type="molecule type" value="Genomic_DNA"/>
</dbReference>
<dbReference type="HOGENOM" id="CLU_057727_1_0_1"/>
<sequence>MSIHNLKSRRYLSALGLGSEGLATPQLSYCTMPATRTHPSSRHRSRHSPTRNLPGRPPPKLNVPDHEVILLSLDGENVRPSEIGSSRSNKNTIKKPKFSMPEVLEISSSDEEPVLPKAPGNDGSSWQRENSKLKQKNEHLERKVAHQRARLDNSRKRLEEQRQELVAQSREINAGHQEIKLQQEKLAALQAKGKSKSIGCIKGWFDETLTKHIRTHPTHDANRTLVPPNFPRVLQSIGPHLSYPIRTQLQAVCDASRRQQPEYTCPGCRQEITKKPAVNFVVRDMVSLVGNALGQPDTRRESSGQRAGPFDAFSPE</sequence>
<dbReference type="Proteomes" id="UP000054485">
    <property type="component" value="Unassembled WGS sequence"/>
</dbReference>
<evidence type="ECO:0000313" key="3">
    <source>
        <dbReference type="Proteomes" id="UP000054485"/>
    </source>
</evidence>